<keyword evidence="2" id="KW-0391">Immunity</keyword>
<dbReference type="GO" id="GO:0002376">
    <property type="term" value="P:immune system process"/>
    <property type="evidence" value="ECO:0007669"/>
    <property type="project" value="UniProtKB-KW"/>
</dbReference>
<reference evidence="6" key="1">
    <citation type="journal article" date="2016" name="Nature">
        <title>Genome evolution in the allotetraploid frog Xenopus laevis.</title>
        <authorList>
            <person name="Session A.M."/>
            <person name="Uno Y."/>
            <person name="Kwon T."/>
            <person name="Chapman J.A."/>
            <person name="Toyoda A."/>
            <person name="Takahashi S."/>
            <person name="Fukui A."/>
            <person name="Hikosaka A."/>
            <person name="Suzuki A."/>
            <person name="Kondo M."/>
            <person name="van Heeringen S.J."/>
            <person name="Quigley I."/>
            <person name="Heinz S."/>
            <person name="Ogino H."/>
            <person name="Ochi H."/>
            <person name="Hellsten U."/>
            <person name="Lyons J.B."/>
            <person name="Simakov O."/>
            <person name="Putnam N."/>
            <person name="Stites J."/>
            <person name="Kuroki Y."/>
            <person name="Tanaka T."/>
            <person name="Michiue T."/>
            <person name="Watanabe M."/>
            <person name="Bogdanovic O."/>
            <person name="Lister R."/>
            <person name="Georgiou G."/>
            <person name="Paranjpe S.S."/>
            <person name="van Kruijsbergen I."/>
            <person name="Shu S."/>
            <person name="Carlson J."/>
            <person name="Kinoshita T."/>
            <person name="Ohta Y."/>
            <person name="Mawaribuchi S."/>
            <person name="Jenkins J."/>
            <person name="Grimwood J."/>
            <person name="Schmutz J."/>
            <person name="Mitros T."/>
            <person name="Mozaffari S.V."/>
            <person name="Suzuki Y."/>
            <person name="Haramoto Y."/>
            <person name="Yamamoto T.S."/>
            <person name="Takagi C."/>
            <person name="Heald R."/>
            <person name="Miller K."/>
            <person name="Haudenschild C."/>
            <person name="Kitzman J."/>
            <person name="Nakayama T."/>
            <person name="Izutsu Y."/>
            <person name="Robert J."/>
            <person name="Fortriede J."/>
            <person name="Burns K."/>
            <person name="Lotay V."/>
            <person name="Karimi K."/>
            <person name="Yasuoka Y."/>
            <person name="Dichmann D.S."/>
            <person name="Flajnik M.F."/>
            <person name="Houston D.W."/>
            <person name="Shendure J."/>
            <person name="DuPasquier L."/>
            <person name="Vize P.D."/>
            <person name="Zorn A.M."/>
            <person name="Ito M."/>
            <person name="Marcotte E.M."/>
            <person name="Wallingford J.B."/>
            <person name="Ito Y."/>
            <person name="Asashima M."/>
            <person name="Ueno N."/>
            <person name="Matsuda Y."/>
            <person name="Veenstra G.J."/>
            <person name="Fujiyama A."/>
            <person name="Harland R.M."/>
            <person name="Taira M."/>
            <person name="Rokhsar D.S."/>
        </authorList>
    </citation>
    <scope>NUCLEOTIDE SEQUENCE [LARGE SCALE GENOMIC DNA]</scope>
    <source>
        <strain evidence="6">J</strain>
    </source>
</reference>
<dbReference type="OMA" id="CQHNDSS"/>
<accession>A0A974CDJ1</accession>
<dbReference type="InterPro" id="IPR013783">
    <property type="entry name" value="Ig-like_fold"/>
</dbReference>
<dbReference type="SMART" id="SM00406">
    <property type="entry name" value="IGv"/>
    <property type="match status" value="1"/>
</dbReference>
<protein>
    <recommendedName>
        <fullName evidence="4">Ig-like domain-containing protein</fullName>
    </recommendedName>
</protein>
<dbReference type="CDD" id="cd00099">
    <property type="entry name" value="IgV"/>
    <property type="match status" value="1"/>
</dbReference>
<proteinExistence type="predicted"/>
<dbReference type="Pfam" id="PF07686">
    <property type="entry name" value="V-set"/>
    <property type="match status" value="1"/>
</dbReference>
<dbReference type="PROSITE" id="PS50835">
    <property type="entry name" value="IG_LIKE"/>
    <property type="match status" value="1"/>
</dbReference>
<dbReference type="PANTHER" id="PTHR23268">
    <property type="entry name" value="T-CELL RECEPTOR BETA CHAIN"/>
    <property type="match status" value="1"/>
</dbReference>
<dbReference type="GO" id="GO:0007166">
    <property type="term" value="P:cell surface receptor signaling pathway"/>
    <property type="evidence" value="ECO:0007669"/>
    <property type="project" value="TreeGrafter"/>
</dbReference>
<dbReference type="EMBL" id="CM004478">
    <property type="protein sequence ID" value="OCT71212.1"/>
    <property type="molecule type" value="Genomic_DNA"/>
</dbReference>
<dbReference type="Proteomes" id="UP000694892">
    <property type="component" value="Chromosome 7L"/>
</dbReference>
<dbReference type="InterPro" id="IPR007110">
    <property type="entry name" value="Ig-like_dom"/>
</dbReference>
<dbReference type="AlphaFoldDB" id="A0A974CDJ1"/>
<evidence type="ECO:0000256" key="3">
    <source>
        <dbReference type="SAM" id="SignalP"/>
    </source>
</evidence>
<dbReference type="InterPro" id="IPR013106">
    <property type="entry name" value="Ig_V-set"/>
</dbReference>
<sequence length="170" mass="18800">MGPFLCLFLALWGPQCKQMSISVSKCDYKCDYKSVCVAQPVVQIPRSLVVRPGGDVTIECQHNDSSKLSKYWYQQEGGKALVLMGYTYTTSTIEMEKEFSEGRFTITPKSTQHSVLTISGVSAQDSATYYCASSTHSDTGRGRHCAELTPPDPSSLHTLLPLHPHIHDPQ</sequence>
<evidence type="ECO:0000313" key="5">
    <source>
        <dbReference type="EMBL" id="OCT71212.1"/>
    </source>
</evidence>
<evidence type="ECO:0000256" key="1">
    <source>
        <dbReference type="ARBA" id="ARBA00022729"/>
    </source>
</evidence>
<name>A0A974CDJ1_XENLA</name>
<feature type="chain" id="PRO_5038044857" description="Ig-like domain-containing protein" evidence="3">
    <location>
        <begin position="19"/>
        <end position="170"/>
    </location>
</feature>
<feature type="signal peptide" evidence="3">
    <location>
        <begin position="1"/>
        <end position="18"/>
    </location>
</feature>
<dbReference type="GO" id="GO:0005886">
    <property type="term" value="C:plasma membrane"/>
    <property type="evidence" value="ECO:0007669"/>
    <property type="project" value="TreeGrafter"/>
</dbReference>
<organism evidence="5 6">
    <name type="scientific">Xenopus laevis</name>
    <name type="common">African clawed frog</name>
    <dbReference type="NCBI Taxonomy" id="8355"/>
    <lineage>
        <taxon>Eukaryota</taxon>
        <taxon>Metazoa</taxon>
        <taxon>Chordata</taxon>
        <taxon>Craniata</taxon>
        <taxon>Vertebrata</taxon>
        <taxon>Euteleostomi</taxon>
        <taxon>Amphibia</taxon>
        <taxon>Batrachia</taxon>
        <taxon>Anura</taxon>
        <taxon>Pipoidea</taxon>
        <taxon>Pipidae</taxon>
        <taxon>Xenopodinae</taxon>
        <taxon>Xenopus</taxon>
        <taxon>Xenopus</taxon>
    </lineage>
</organism>
<gene>
    <name evidence="5" type="ORF">XELAEV_18034190mg</name>
</gene>
<dbReference type="SMART" id="SM00409">
    <property type="entry name" value="IG"/>
    <property type="match status" value="1"/>
</dbReference>
<evidence type="ECO:0000256" key="2">
    <source>
        <dbReference type="ARBA" id="ARBA00022859"/>
    </source>
</evidence>
<feature type="domain" description="Ig-like" evidence="4">
    <location>
        <begin position="40"/>
        <end position="149"/>
    </location>
</feature>
<dbReference type="InterPro" id="IPR036179">
    <property type="entry name" value="Ig-like_dom_sf"/>
</dbReference>
<evidence type="ECO:0000259" key="4">
    <source>
        <dbReference type="PROSITE" id="PS50835"/>
    </source>
</evidence>
<dbReference type="InterPro" id="IPR050413">
    <property type="entry name" value="TCR_beta_variable"/>
</dbReference>
<dbReference type="Gene3D" id="2.60.40.10">
    <property type="entry name" value="Immunoglobulins"/>
    <property type="match status" value="1"/>
</dbReference>
<evidence type="ECO:0000313" key="6">
    <source>
        <dbReference type="Proteomes" id="UP000694892"/>
    </source>
</evidence>
<keyword evidence="1 3" id="KW-0732">Signal</keyword>
<dbReference type="InterPro" id="IPR003599">
    <property type="entry name" value="Ig_sub"/>
</dbReference>
<dbReference type="PANTHER" id="PTHR23268:SF124">
    <property type="entry name" value="IG-LIKE DOMAIN-CONTAINING PROTEIN"/>
    <property type="match status" value="1"/>
</dbReference>
<dbReference type="SUPFAM" id="SSF48726">
    <property type="entry name" value="Immunoglobulin"/>
    <property type="match status" value="1"/>
</dbReference>